<dbReference type="SUPFAM" id="SSF109604">
    <property type="entry name" value="HD-domain/PDEase-like"/>
    <property type="match status" value="1"/>
</dbReference>
<gene>
    <name evidence="6" type="ORF">E5Q11_13935</name>
</gene>
<feature type="modified residue" description="4-aspartylphosphate" evidence="3">
    <location>
        <position position="53"/>
    </location>
</feature>
<name>A0A4Z1BH77_9GAMM</name>
<dbReference type="InterPro" id="IPR011006">
    <property type="entry name" value="CheY-like_superfamily"/>
</dbReference>
<evidence type="ECO:0000259" key="4">
    <source>
        <dbReference type="PROSITE" id="PS50110"/>
    </source>
</evidence>
<dbReference type="SMART" id="SM00448">
    <property type="entry name" value="REC"/>
    <property type="match status" value="1"/>
</dbReference>
<dbReference type="Gene3D" id="3.40.50.2300">
    <property type="match status" value="1"/>
</dbReference>
<evidence type="ECO:0000313" key="7">
    <source>
        <dbReference type="Proteomes" id="UP000298325"/>
    </source>
</evidence>
<keyword evidence="1 3" id="KW-0597">Phosphoprotein</keyword>
<dbReference type="Pfam" id="PF00072">
    <property type="entry name" value="Response_reg"/>
    <property type="match status" value="1"/>
</dbReference>
<evidence type="ECO:0000259" key="5">
    <source>
        <dbReference type="PROSITE" id="PS51833"/>
    </source>
</evidence>
<reference evidence="6 7" key="1">
    <citation type="submission" date="2019-04" db="EMBL/GenBank/DDBJ databases">
        <authorList>
            <person name="Park S."/>
            <person name="Yoon J.-H."/>
        </authorList>
    </citation>
    <scope>NUCLEOTIDE SEQUENCE [LARGE SCALE GENOMIC DNA]</scope>
    <source>
        <strain evidence="6 7">HJM-18</strain>
    </source>
</reference>
<dbReference type="PANTHER" id="PTHR44591:SF14">
    <property type="entry name" value="PROTEIN PILG"/>
    <property type="match status" value="1"/>
</dbReference>
<dbReference type="Pfam" id="PF08668">
    <property type="entry name" value="HDOD"/>
    <property type="match status" value="1"/>
</dbReference>
<dbReference type="InterPro" id="IPR001789">
    <property type="entry name" value="Sig_transdc_resp-reg_receiver"/>
</dbReference>
<organism evidence="6 7">
    <name type="scientific">Marinobacter confluentis</name>
    <dbReference type="NCBI Taxonomy" id="1697557"/>
    <lineage>
        <taxon>Bacteria</taxon>
        <taxon>Pseudomonadati</taxon>
        <taxon>Pseudomonadota</taxon>
        <taxon>Gammaproteobacteria</taxon>
        <taxon>Pseudomonadales</taxon>
        <taxon>Marinobacteraceae</taxon>
        <taxon>Marinobacter</taxon>
    </lineage>
</organism>
<dbReference type="PANTHER" id="PTHR44591">
    <property type="entry name" value="STRESS RESPONSE REGULATOR PROTEIN 1"/>
    <property type="match status" value="1"/>
</dbReference>
<keyword evidence="7" id="KW-1185">Reference proteome</keyword>
<dbReference type="RefSeq" id="WP_135804054.1">
    <property type="nucleotide sequence ID" value="NZ_SRPF01000004.1"/>
</dbReference>
<dbReference type="PROSITE" id="PS51833">
    <property type="entry name" value="HDOD"/>
    <property type="match status" value="1"/>
</dbReference>
<evidence type="ECO:0000256" key="2">
    <source>
        <dbReference type="ARBA" id="ARBA00023012"/>
    </source>
</evidence>
<dbReference type="InterPro" id="IPR013976">
    <property type="entry name" value="HDOD"/>
</dbReference>
<dbReference type="SUPFAM" id="SSF52172">
    <property type="entry name" value="CheY-like"/>
    <property type="match status" value="1"/>
</dbReference>
<dbReference type="AlphaFoldDB" id="A0A4Z1BH77"/>
<feature type="domain" description="Response regulatory" evidence="4">
    <location>
        <begin position="2"/>
        <end position="118"/>
    </location>
</feature>
<protein>
    <submittedName>
        <fullName evidence="6">Response regulator</fullName>
    </submittedName>
</protein>
<dbReference type="OrthoDB" id="2085719at2"/>
<dbReference type="EMBL" id="SRPF01000004">
    <property type="protein sequence ID" value="TGN38829.1"/>
    <property type="molecule type" value="Genomic_DNA"/>
</dbReference>
<dbReference type="CDD" id="cd00156">
    <property type="entry name" value="REC"/>
    <property type="match status" value="1"/>
</dbReference>
<feature type="domain" description="HDOD" evidence="5">
    <location>
        <begin position="144"/>
        <end position="334"/>
    </location>
</feature>
<evidence type="ECO:0000256" key="3">
    <source>
        <dbReference type="PROSITE-ProRule" id="PRU00169"/>
    </source>
</evidence>
<keyword evidence="2" id="KW-0902">Two-component regulatory system</keyword>
<sequence length="383" mass="41412">MKVLILEDDELIADLLETVVSGLYAGAEIQLAGQLSDALDCWEKAAADLVIADWNLPDGSGLSLIKAVRRVSQSVPVVMISGRADRESILAAANLGINSYISKPFTVELVHQRLGKLIDPASVTDIGLPTLEERLASAAEAGVQMSGSVDAGTVLALFQRQDDLTPGQLAERWKQDAALTAKLLDVASRSSLKRSGQPVQSLKDAITTIGVPMALNQALALSMDMAGQLPDGRLKTLARDYQQQAEQVALQAQQLAARLGERGELHFTAGLLSRVGEMVVLRVIQQHLESGESLSDDQIRQAVSGWSQTLGNRVKIQWRLSLSLRELVGAIYLLQSDAVSRDRLIMRAAALKAAGEENTEQCRRLMRRLGFAESDEQDKDDAG</sequence>
<evidence type="ECO:0000256" key="1">
    <source>
        <dbReference type="ARBA" id="ARBA00022553"/>
    </source>
</evidence>
<accession>A0A4Z1BH77</accession>
<dbReference type="Proteomes" id="UP000298325">
    <property type="component" value="Unassembled WGS sequence"/>
</dbReference>
<comment type="caution">
    <text evidence="6">The sequence shown here is derived from an EMBL/GenBank/DDBJ whole genome shotgun (WGS) entry which is preliminary data.</text>
</comment>
<evidence type="ECO:0000313" key="6">
    <source>
        <dbReference type="EMBL" id="TGN38829.1"/>
    </source>
</evidence>
<dbReference type="GO" id="GO:0000160">
    <property type="term" value="P:phosphorelay signal transduction system"/>
    <property type="evidence" value="ECO:0007669"/>
    <property type="project" value="UniProtKB-KW"/>
</dbReference>
<proteinExistence type="predicted"/>
<dbReference type="Gene3D" id="1.10.3210.10">
    <property type="entry name" value="Hypothetical protein af1432"/>
    <property type="match status" value="1"/>
</dbReference>
<dbReference type="PROSITE" id="PS50110">
    <property type="entry name" value="RESPONSE_REGULATORY"/>
    <property type="match status" value="1"/>
</dbReference>
<dbReference type="InterPro" id="IPR050595">
    <property type="entry name" value="Bact_response_regulator"/>
</dbReference>